<evidence type="ECO:0000256" key="6">
    <source>
        <dbReference type="ARBA" id="ARBA00023136"/>
    </source>
</evidence>
<evidence type="ECO:0000256" key="1">
    <source>
        <dbReference type="ARBA" id="ARBA00004651"/>
    </source>
</evidence>
<reference evidence="10 11" key="1">
    <citation type="journal article" date="2013" name="Environ. Microbiol.">
        <title>Complete genome, catabolic sub-proteomes and key-metabolites of Desulfobacula toluolica Tol2, a marine, aromatic compound-degrading, sulfate-reducing bacterium.</title>
        <authorList>
            <person name="Wohlbrand L."/>
            <person name="Jacob J.H."/>
            <person name="Kube M."/>
            <person name="Mussmann M."/>
            <person name="Jarling R."/>
            <person name="Beck A."/>
            <person name="Amann R."/>
            <person name="Wilkes H."/>
            <person name="Reinhardt R."/>
            <person name="Rabus R."/>
        </authorList>
    </citation>
    <scope>NUCLEOTIDE SEQUENCE [LARGE SCALE GENOMIC DNA]</scope>
    <source>
        <strain evidence="11">DSM 7467 / Tol2</strain>
    </source>
</reference>
<dbReference type="Pfam" id="PF12704">
    <property type="entry name" value="MacB_PCD"/>
    <property type="match status" value="1"/>
</dbReference>
<dbReference type="HOGENOM" id="CLU_000604_8_6_7"/>
<evidence type="ECO:0000256" key="5">
    <source>
        <dbReference type="ARBA" id="ARBA00022989"/>
    </source>
</evidence>
<feature type="transmembrane region" description="Helical" evidence="7">
    <location>
        <begin position="325"/>
        <end position="346"/>
    </location>
</feature>
<keyword evidence="6 7" id="KW-0472">Membrane</keyword>
<dbReference type="STRING" id="651182.TOL2_C07240"/>
<keyword evidence="11" id="KW-1185">Reference proteome</keyword>
<feature type="transmembrane region" description="Helical" evidence="7">
    <location>
        <begin position="373"/>
        <end position="395"/>
    </location>
</feature>
<comment type="subcellular location">
    <subcellularLocation>
        <location evidence="1">Cell membrane</location>
        <topology evidence="1">Multi-pass membrane protein</topology>
    </subcellularLocation>
</comment>
<dbReference type="InterPro" id="IPR025857">
    <property type="entry name" value="MacB_PCD"/>
</dbReference>
<dbReference type="EMBL" id="FO203503">
    <property type="protein sequence ID" value="CCK78892.1"/>
    <property type="molecule type" value="Genomic_DNA"/>
</dbReference>
<dbReference type="RefSeq" id="WP_014956244.1">
    <property type="nucleotide sequence ID" value="NC_018645.1"/>
</dbReference>
<evidence type="ECO:0000259" key="9">
    <source>
        <dbReference type="Pfam" id="PF12704"/>
    </source>
</evidence>
<dbReference type="InterPro" id="IPR003838">
    <property type="entry name" value="ABC3_permease_C"/>
</dbReference>
<feature type="transmembrane region" description="Helical" evidence="7">
    <location>
        <begin position="274"/>
        <end position="297"/>
    </location>
</feature>
<keyword evidence="4 7" id="KW-0812">Transmembrane</keyword>
<dbReference type="AlphaFoldDB" id="K0NIT2"/>
<evidence type="ECO:0000256" key="7">
    <source>
        <dbReference type="SAM" id="Phobius"/>
    </source>
</evidence>
<feature type="domain" description="MacB-like periplasmic core" evidence="9">
    <location>
        <begin position="19"/>
        <end position="239"/>
    </location>
</feature>
<comment type="similarity">
    <text evidence="2">Belongs to the ABC-4 integral membrane protein family. LolC/E subfamily.</text>
</comment>
<feature type="transmembrane region" description="Helical" evidence="7">
    <location>
        <begin position="20"/>
        <end position="41"/>
    </location>
</feature>
<organism evidence="10 11">
    <name type="scientific">Desulfobacula toluolica (strain DSM 7467 / Tol2)</name>
    <dbReference type="NCBI Taxonomy" id="651182"/>
    <lineage>
        <taxon>Bacteria</taxon>
        <taxon>Pseudomonadati</taxon>
        <taxon>Thermodesulfobacteriota</taxon>
        <taxon>Desulfobacteria</taxon>
        <taxon>Desulfobacterales</taxon>
        <taxon>Desulfobacteraceae</taxon>
        <taxon>Desulfobacula</taxon>
    </lineage>
</organism>
<protein>
    <submittedName>
        <fullName evidence="10">Putative permease</fullName>
    </submittedName>
</protein>
<evidence type="ECO:0000259" key="8">
    <source>
        <dbReference type="Pfam" id="PF02687"/>
    </source>
</evidence>
<keyword evidence="5 7" id="KW-1133">Transmembrane helix</keyword>
<evidence type="ECO:0000313" key="10">
    <source>
        <dbReference type="EMBL" id="CCK78892.1"/>
    </source>
</evidence>
<evidence type="ECO:0000256" key="3">
    <source>
        <dbReference type="ARBA" id="ARBA00022475"/>
    </source>
</evidence>
<dbReference type="InterPro" id="IPR051447">
    <property type="entry name" value="Lipoprotein-release_system"/>
</dbReference>
<accession>K0NIT2</accession>
<dbReference type="Proteomes" id="UP000007347">
    <property type="component" value="Chromosome"/>
</dbReference>
<dbReference type="PANTHER" id="PTHR30489:SF0">
    <property type="entry name" value="LIPOPROTEIN-RELEASING SYSTEM TRANSMEMBRANE PROTEIN LOLE"/>
    <property type="match status" value="1"/>
</dbReference>
<dbReference type="KEGG" id="dto:TOL2_C07240"/>
<name>K0NIT2_DESTT</name>
<keyword evidence="3" id="KW-1003">Cell membrane</keyword>
<sequence>MSIELKMAWRNIWRNPRRTLLTIAAIAFSSLILVFMLSFQLGCYETMINTSVKVSTGHLQIQAKGYLEDKKINLVVKNPAPVASILDSVKGISAYTFRANAFCLASSDKRTYGVVVTGIDPVKEAHVSTISSIIRKGSYLKEEDESSALIGEHLSKNLKAGIGDELTILGQGRDGSIAAAVLTIKGIFDSGIDEFDRNVIMTGLNDFQDIFSMGNSIHEAVITANSLGDVSMVKQEIQNHFSETQQNKTLVAADWMEIMPGLLQGIQMDLVSGIIMYIILVIVVAFSIFNTFLMAIFERTREFGVMMAIGTTPSRITKLVLFESLFMTLVGILAGIVIGSLLTLYFQSKGIYIAGTEDILKQYGIPDRLYPKLSLISATAGPLVVFLITIVSSVFPALKIKKLKPVDAMASV</sequence>
<dbReference type="GO" id="GO:0044874">
    <property type="term" value="P:lipoprotein localization to outer membrane"/>
    <property type="evidence" value="ECO:0007669"/>
    <property type="project" value="TreeGrafter"/>
</dbReference>
<dbReference type="GO" id="GO:0098797">
    <property type="term" value="C:plasma membrane protein complex"/>
    <property type="evidence" value="ECO:0007669"/>
    <property type="project" value="TreeGrafter"/>
</dbReference>
<feature type="domain" description="ABC3 transporter permease C-terminal" evidence="8">
    <location>
        <begin position="274"/>
        <end position="405"/>
    </location>
</feature>
<evidence type="ECO:0000256" key="4">
    <source>
        <dbReference type="ARBA" id="ARBA00022692"/>
    </source>
</evidence>
<gene>
    <name evidence="10" type="ordered locus">TOL2_C07240</name>
</gene>
<dbReference type="Pfam" id="PF02687">
    <property type="entry name" value="FtsX"/>
    <property type="match status" value="1"/>
</dbReference>
<evidence type="ECO:0000313" key="11">
    <source>
        <dbReference type="Proteomes" id="UP000007347"/>
    </source>
</evidence>
<evidence type="ECO:0000256" key="2">
    <source>
        <dbReference type="ARBA" id="ARBA00005236"/>
    </source>
</evidence>
<dbReference type="PANTHER" id="PTHR30489">
    <property type="entry name" value="LIPOPROTEIN-RELEASING SYSTEM TRANSMEMBRANE PROTEIN LOLE"/>
    <property type="match status" value="1"/>
</dbReference>
<proteinExistence type="inferred from homology"/>